<name>A0ABQ9H9I6_9NEOP</name>
<dbReference type="Proteomes" id="UP001159363">
    <property type="component" value="Chromosome 5"/>
</dbReference>
<evidence type="ECO:0000256" key="4">
    <source>
        <dbReference type="PIRNR" id="PIRNR010044"/>
    </source>
</evidence>
<sequence>MADSNSIESTFKLLRDQAFKGYSFILPSVSVGNVGQLAVDLILSSLTAVKVGYVLHPAILPVVGSDPYDLQSSSFMIGCEIFAVENLKLLFMQIRSPLIKQLRNDFLLKLVKWIQKMECAEVIMLTSSYEYERSDEQIRGTPLRYLMTANLFSKHEERIAQLGWKELEKRRCADITTLGSSIGEKLCIPGGGFAKVLFDMCTKQEISSAILLKFCSEGDNIPDSVLLADYWNDLVRIVPQTISGDRWRFPPSWKHLFGNAPVEELY</sequence>
<evidence type="ECO:0000313" key="6">
    <source>
        <dbReference type="Proteomes" id="UP001159363"/>
    </source>
</evidence>
<evidence type="ECO:0000256" key="3">
    <source>
        <dbReference type="ARBA" id="ARBA00025745"/>
    </source>
</evidence>
<organism evidence="5 6">
    <name type="scientific">Dryococelus australis</name>
    <dbReference type="NCBI Taxonomy" id="614101"/>
    <lineage>
        <taxon>Eukaryota</taxon>
        <taxon>Metazoa</taxon>
        <taxon>Ecdysozoa</taxon>
        <taxon>Arthropoda</taxon>
        <taxon>Hexapoda</taxon>
        <taxon>Insecta</taxon>
        <taxon>Pterygota</taxon>
        <taxon>Neoptera</taxon>
        <taxon>Polyneoptera</taxon>
        <taxon>Phasmatodea</taxon>
        <taxon>Verophasmatodea</taxon>
        <taxon>Anareolatae</taxon>
        <taxon>Phasmatidae</taxon>
        <taxon>Eurycanthinae</taxon>
        <taxon>Dryococelus</taxon>
    </lineage>
</organism>
<dbReference type="PANTHER" id="PTHR12970">
    <property type="entry name" value="PROTEASOME ASSEMBLY CHAPERONE 2"/>
    <property type="match status" value="1"/>
</dbReference>
<dbReference type="Gene3D" id="3.40.50.10900">
    <property type="entry name" value="PAC-like subunit"/>
    <property type="match status" value="1"/>
</dbReference>
<comment type="caution">
    <text evidence="5">The sequence shown here is derived from an EMBL/GenBank/DDBJ whole genome shotgun (WGS) entry which is preliminary data.</text>
</comment>
<reference evidence="5 6" key="1">
    <citation type="submission" date="2023-02" db="EMBL/GenBank/DDBJ databases">
        <title>LHISI_Scaffold_Assembly.</title>
        <authorList>
            <person name="Stuart O.P."/>
            <person name="Cleave R."/>
            <person name="Magrath M.J.L."/>
            <person name="Mikheyev A.S."/>
        </authorList>
    </citation>
    <scope>NUCLEOTIDE SEQUENCE [LARGE SCALE GENOMIC DNA]</scope>
    <source>
        <strain evidence="5">Daus_M_001</strain>
        <tissue evidence="5">Leg muscle</tissue>
    </source>
</reference>
<evidence type="ECO:0000313" key="5">
    <source>
        <dbReference type="EMBL" id="KAJ8880954.1"/>
    </source>
</evidence>
<keyword evidence="6" id="KW-1185">Reference proteome</keyword>
<dbReference type="InterPro" id="IPR016562">
    <property type="entry name" value="Proteasome_assmbl_chp_2_euk"/>
</dbReference>
<dbReference type="PIRSF" id="PIRSF010044">
    <property type="entry name" value="UCP010044"/>
    <property type="match status" value="1"/>
</dbReference>
<proteinExistence type="inferred from homology"/>
<comment type="subunit">
    <text evidence="4">Forms a heterodimer with PSMG1.</text>
</comment>
<dbReference type="InterPro" id="IPR019151">
    <property type="entry name" value="Proteasome_assmbl_chaperone_2"/>
</dbReference>
<dbReference type="InterPro" id="IPR038389">
    <property type="entry name" value="PSMG2_sf"/>
</dbReference>
<gene>
    <name evidence="5" type="ORF">PR048_017427</name>
</gene>
<dbReference type="PANTHER" id="PTHR12970:SF1">
    <property type="entry name" value="PROTEASOME ASSEMBLY CHAPERONE 2"/>
    <property type="match status" value="1"/>
</dbReference>
<evidence type="ECO:0000256" key="2">
    <source>
        <dbReference type="ARBA" id="ARBA00023186"/>
    </source>
</evidence>
<dbReference type="Pfam" id="PF09754">
    <property type="entry name" value="PAC2"/>
    <property type="match status" value="1"/>
</dbReference>
<dbReference type="EMBL" id="JARBHB010000006">
    <property type="protein sequence ID" value="KAJ8880954.1"/>
    <property type="molecule type" value="Genomic_DNA"/>
</dbReference>
<evidence type="ECO:0000256" key="1">
    <source>
        <dbReference type="ARBA" id="ARBA00019186"/>
    </source>
</evidence>
<comment type="function">
    <text evidence="4">Chaperone protein which promotes assembly of the 20S proteasome as part of a heterodimer with PSMG1.</text>
</comment>
<accession>A0ABQ9H9I6</accession>
<protein>
    <recommendedName>
        <fullName evidence="1 4">Proteasome assembly chaperone 2</fullName>
    </recommendedName>
</protein>
<keyword evidence="2 4" id="KW-0143">Chaperone</keyword>
<comment type="similarity">
    <text evidence="3 4">Belongs to the PSMG2 family.</text>
</comment>